<dbReference type="InterPro" id="IPR015424">
    <property type="entry name" value="PyrdxlP-dep_Trfase"/>
</dbReference>
<keyword evidence="5" id="KW-1185">Reference proteome</keyword>
<dbReference type="SUPFAM" id="SSF53383">
    <property type="entry name" value="PLP-dependent transferases"/>
    <property type="match status" value="1"/>
</dbReference>
<reference evidence="4" key="1">
    <citation type="submission" date="2023-02" db="EMBL/GenBank/DDBJ databases">
        <title>Genome of toxic invasive species Heracleum sosnowskyi carries increased number of genes despite the absence of recent whole-genome duplications.</title>
        <authorList>
            <person name="Schelkunov M."/>
            <person name="Shtratnikova V."/>
            <person name="Makarenko M."/>
            <person name="Klepikova A."/>
            <person name="Omelchenko D."/>
            <person name="Novikova G."/>
            <person name="Obukhova E."/>
            <person name="Bogdanov V."/>
            <person name="Penin A."/>
            <person name="Logacheva M."/>
        </authorList>
    </citation>
    <scope>NUCLEOTIDE SEQUENCE</scope>
    <source>
        <strain evidence="4">Hsosn_3</strain>
        <tissue evidence="4">Leaf</tissue>
    </source>
</reference>
<sequence length="335" mass="37850">MERNPTKIKWNRPSNSSAAPIYVYISHVVRDEIFDGTVRELLKFKKKEEWENEDLDDLYMIIKPLEVSICGDPALAARDSVSWEEDSALQEIRRSVLRILSHVRFDLHCSFQDTDGIVILLNYMSTIPSKPYTSMAVAALKNMACAFPKLFKYMVDKALNVVEKIVKICANTEIVGNVAKFMAAICREKELELYKKDVALNIFQTLLQMNFISQQPIELYPLIFYIGSRLERSLQILSNAFFLEQVFSTLSFSGKLNRTFDVVIIDEAAQAVLFLIVIFKIQATVIDSADVEGLEGALVYIDVTFATPLYQKALALGADIVLHSATKFIGGHNDV</sequence>
<accession>A0AAD8IEJ6</accession>
<evidence type="ECO:0000313" key="4">
    <source>
        <dbReference type="EMBL" id="KAK1382948.1"/>
    </source>
</evidence>
<dbReference type="InterPro" id="IPR000277">
    <property type="entry name" value="Cys/Met-Metab_PyrdxlP-dep_enz"/>
</dbReference>
<dbReference type="PROSITE" id="PS00868">
    <property type="entry name" value="CYS_MET_METAB_PP"/>
    <property type="match status" value="1"/>
</dbReference>
<dbReference type="SUPFAM" id="SSF48371">
    <property type="entry name" value="ARM repeat"/>
    <property type="match status" value="1"/>
</dbReference>
<dbReference type="EMBL" id="JAUIZM010000005">
    <property type="protein sequence ID" value="KAK1382948.1"/>
    <property type="molecule type" value="Genomic_DNA"/>
</dbReference>
<dbReference type="InterPro" id="IPR044639">
    <property type="entry name" value="CGS1/2"/>
</dbReference>
<evidence type="ECO:0000256" key="3">
    <source>
        <dbReference type="RuleBase" id="RU362118"/>
    </source>
</evidence>
<dbReference type="GO" id="GO:0003962">
    <property type="term" value="F:cystathionine gamma-synthase activity"/>
    <property type="evidence" value="ECO:0007669"/>
    <property type="project" value="InterPro"/>
</dbReference>
<dbReference type="GO" id="GO:0019346">
    <property type="term" value="P:transsulfuration"/>
    <property type="evidence" value="ECO:0007669"/>
    <property type="project" value="InterPro"/>
</dbReference>
<protein>
    <submittedName>
        <fullName evidence="4">Uncharacterized protein</fullName>
    </submittedName>
</protein>
<gene>
    <name evidence="4" type="ORF">POM88_020683</name>
</gene>
<name>A0AAD8IEJ6_9APIA</name>
<dbReference type="GO" id="GO:0030170">
    <property type="term" value="F:pyridoxal phosphate binding"/>
    <property type="evidence" value="ECO:0007669"/>
    <property type="project" value="InterPro"/>
</dbReference>
<dbReference type="InterPro" id="IPR015421">
    <property type="entry name" value="PyrdxlP-dep_Trfase_major"/>
</dbReference>
<dbReference type="InterPro" id="IPR054542">
    <property type="entry name" value="Cys_met_metab_PP"/>
</dbReference>
<comment type="cofactor">
    <cofactor evidence="1 3">
        <name>pyridoxal 5'-phosphate</name>
        <dbReference type="ChEBI" id="CHEBI:597326"/>
    </cofactor>
</comment>
<dbReference type="Proteomes" id="UP001237642">
    <property type="component" value="Unassembled WGS sequence"/>
</dbReference>
<comment type="similarity">
    <text evidence="3">Belongs to the trans-sulfuration enzymes family.</text>
</comment>
<dbReference type="Pfam" id="PF01053">
    <property type="entry name" value="Cys_Met_Meta_PP"/>
    <property type="match status" value="1"/>
</dbReference>
<evidence type="ECO:0000256" key="1">
    <source>
        <dbReference type="ARBA" id="ARBA00001933"/>
    </source>
</evidence>
<organism evidence="4 5">
    <name type="scientific">Heracleum sosnowskyi</name>
    <dbReference type="NCBI Taxonomy" id="360622"/>
    <lineage>
        <taxon>Eukaryota</taxon>
        <taxon>Viridiplantae</taxon>
        <taxon>Streptophyta</taxon>
        <taxon>Embryophyta</taxon>
        <taxon>Tracheophyta</taxon>
        <taxon>Spermatophyta</taxon>
        <taxon>Magnoliopsida</taxon>
        <taxon>eudicotyledons</taxon>
        <taxon>Gunneridae</taxon>
        <taxon>Pentapetalae</taxon>
        <taxon>asterids</taxon>
        <taxon>campanulids</taxon>
        <taxon>Apiales</taxon>
        <taxon>Apiaceae</taxon>
        <taxon>Apioideae</taxon>
        <taxon>apioid superclade</taxon>
        <taxon>Tordylieae</taxon>
        <taxon>Tordyliinae</taxon>
        <taxon>Heracleum</taxon>
    </lineage>
</organism>
<reference evidence="4" key="2">
    <citation type="submission" date="2023-05" db="EMBL/GenBank/DDBJ databases">
        <authorList>
            <person name="Schelkunov M.I."/>
        </authorList>
    </citation>
    <scope>NUCLEOTIDE SEQUENCE</scope>
    <source>
        <strain evidence="4">Hsosn_3</strain>
        <tissue evidence="4">Leaf</tissue>
    </source>
</reference>
<evidence type="ECO:0000313" key="5">
    <source>
        <dbReference type="Proteomes" id="UP001237642"/>
    </source>
</evidence>
<dbReference type="AlphaFoldDB" id="A0AAD8IEJ6"/>
<evidence type="ECO:0000256" key="2">
    <source>
        <dbReference type="ARBA" id="ARBA00022898"/>
    </source>
</evidence>
<keyword evidence="2 3" id="KW-0663">Pyridoxal phosphate</keyword>
<dbReference type="PANTHER" id="PTHR43379">
    <property type="entry name" value="CYSTATHIONINE GAMMA-SYNTHASE"/>
    <property type="match status" value="1"/>
</dbReference>
<dbReference type="InterPro" id="IPR016024">
    <property type="entry name" value="ARM-type_fold"/>
</dbReference>
<proteinExistence type="inferred from homology"/>
<dbReference type="GO" id="GO:0009086">
    <property type="term" value="P:methionine biosynthetic process"/>
    <property type="evidence" value="ECO:0007669"/>
    <property type="project" value="InterPro"/>
</dbReference>
<dbReference type="Gene3D" id="3.40.640.10">
    <property type="entry name" value="Type I PLP-dependent aspartate aminotransferase-like (Major domain)"/>
    <property type="match status" value="1"/>
</dbReference>
<dbReference type="GO" id="GO:0009507">
    <property type="term" value="C:chloroplast"/>
    <property type="evidence" value="ECO:0007669"/>
    <property type="project" value="TreeGrafter"/>
</dbReference>
<dbReference type="PANTHER" id="PTHR43379:SF1">
    <property type="entry name" value="CYSTATHIONINE GAMMA-SYNTHASE 1, CHLOROPLASTIC-RELATED"/>
    <property type="match status" value="1"/>
</dbReference>
<comment type="caution">
    <text evidence="4">The sequence shown here is derived from an EMBL/GenBank/DDBJ whole genome shotgun (WGS) entry which is preliminary data.</text>
</comment>